<name>A0A1L7XB41_9HELO</name>
<dbReference type="OrthoDB" id="5015350at2759"/>
<dbReference type="AlphaFoldDB" id="A0A1L7XB41"/>
<keyword evidence="1" id="KW-0472">Membrane</keyword>
<evidence type="ECO:0000256" key="1">
    <source>
        <dbReference type="SAM" id="Phobius"/>
    </source>
</evidence>
<feature type="chain" id="PRO_5012159800" description="Extracellular membrane protein CFEM domain-containing protein" evidence="2">
    <location>
        <begin position="25"/>
        <end position="374"/>
    </location>
</feature>
<keyword evidence="2" id="KW-0732">Signal</keyword>
<gene>
    <name evidence="3" type="ORF">PAC_12113</name>
</gene>
<proteinExistence type="predicted"/>
<keyword evidence="1" id="KW-1133">Transmembrane helix</keyword>
<keyword evidence="1" id="KW-0812">Transmembrane</keyword>
<dbReference type="Proteomes" id="UP000184330">
    <property type="component" value="Unassembled WGS sequence"/>
</dbReference>
<feature type="transmembrane region" description="Helical" evidence="1">
    <location>
        <begin position="332"/>
        <end position="359"/>
    </location>
</feature>
<reference evidence="3 4" key="1">
    <citation type="submission" date="2016-03" db="EMBL/GenBank/DDBJ databases">
        <authorList>
            <person name="Ploux O."/>
        </authorList>
    </citation>
    <scope>NUCLEOTIDE SEQUENCE [LARGE SCALE GENOMIC DNA]</scope>
    <source>
        <strain evidence="3 4">UAMH 11012</strain>
    </source>
</reference>
<accession>A0A1L7XB41</accession>
<sequence length="374" mass="39652">MELKSFKSSLLRFSFLLFFSLGTCQKNDDPWISITLSDTYKNQPNCSQTCLLNVVNQIPNCVDFACVCTGDVLGSNFVAGFNDVSACAQQTCGNSVDAKNAAIAFRNICLIQEGFISASTTSTSTSTPTIIPVTSITASPIETILGNSTIIGSSTVTVIVTTGTGTGTATTGTVASLTSQTALPSQTVTYLLLINTTSYSSLTSCSKFCLNSCRDPTGNITEPQCSTDKKPPGYDSYFGLAYELQCQTPSCLCAGGAFNLTYSTLWKKSLLYCNYLPTLQDRPDPEYDRLQGVLADYCALNHFSPGSWMQTVVGSGNNSALTPPVLSNPDKIAIGVGVPSALIAIAAAIATGVQAWVAYRRYRDAAVRAGGRRP</sequence>
<organism evidence="3 4">
    <name type="scientific">Phialocephala subalpina</name>
    <dbReference type="NCBI Taxonomy" id="576137"/>
    <lineage>
        <taxon>Eukaryota</taxon>
        <taxon>Fungi</taxon>
        <taxon>Dikarya</taxon>
        <taxon>Ascomycota</taxon>
        <taxon>Pezizomycotina</taxon>
        <taxon>Leotiomycetes</taxon>
        <taxon>Helotiales</taxon>
        <taxon>Mollisiaceae</taxon>
        <taxon>Phialocephala</taxon>
        <taxon>Phialocephala fortinii species complex</taxon>
    </lineage>
</organism>
<evidence type="ECO:0000256" key="2">
    <source>
        <dbReference type="SAM" id="SignalP"/>
    </source>
</evidence>
<evidence type="ECO:0000313" key="3">
    <source>
        <dbReference type="EMBL" id="CZR62216.1"/>
    </source>
</evidence>
<feature type="signal peptide" evidence="2">
    <location>
        <begin position="1"/>
        <end position="24"/>
    </location>
</feature>
<dbReference type="EMBL" id="FJOG01000020">
    <property type="protein sequence ID" value="CZR62216.1"/>
    <property type="molecule type" value="Genomic_DNA"/>
</dbReference>
<keyword evidence="4" id="KW-1185">Reference proteome</keyword>
<protein>
    <recommendedName>
        <fullName evidence="5">Extracellular membrane protein CFEM domain-containing protein</fullName>
    </recommendedName>
</protein>
<evidence type="ECO:0008006" key="5">
    <source>
        <dbReference type="Google" id="ProtNLM"/>
    </source>
</evidence>
<evidence type="ECO:0000313" key="4">
    <source>
        <dbReference type="Proteomes" id="UP000184330"/>
    </source>
</evidence>